<evidence type="ECO:0000313" key="2">
    <source>
        <dbReference type="Proteomes" id="UP001152531"/>
    </source>
</evidence>
<keyword evidence="2" id="KW-1185">Reference proteome</keyword>
<accession>A0ACA9Y4X4</accession>
<gene>
    <name evidence="1" type="ORF">CLIB1444_03S02982</name>
</gene>
<proteinExistence type="predicted"/>
<name>A0ACA9Y4X4_9ASCO</name>
<comment type="caution">
    <text evidence="1">The sequence shown here is derived from an EMBL/GenBank/DDBJ whole genome shotgun (WGS) entry which is preliminary data.</text>
</comment>
<evidence type="ECO:0000313" key="1">
    <source>
        <dbReference type="EMBL" id="CAH6720036.1"/>
    </source>
</evidence>
<reference evidence="1" key="1">
    <citation type="submission" date="2022-06" db="EMBL/GenBank/DDBJ databases">
        <authorList>
            <person name="Legras J.-L."/>
            <person name="Devillers H."/>
            <person name="Grondin C."/>
        </authorList>
    </citation>
    <scope>NUCLEOTIDE SEQUENCE</scope>
    <source>
        <strain evidence="1">CLIB 1444</strain>
    </source>
</reference>
<sequence>MKSKVLFIGDLNKNLPQYKEFSEKYECLDYEITTREQVIEDFKGKFQDIEAIYGAWQGFGYVGGFNKDLLDNIPPKVKIIAICSVGYDAYDYKTMDERGVILTNVPSTSAADPVADLVLYHALTSFRNLRLTIDNFDARLNHTVKTRRLLEVSKFNGQTGQIDRLDDKVDGYAYGETVGGLDCHNPRGHNAVIFGFGQIGQTIGQRLSAIGMNIHYIKRSKLSQDEESKLPYPVTYHKSLEEVTDFADFLVLAAPGTPETKHSVNESLINQFSHPIRIVNVGRGSIIDENALVNGLKSGQVAYAGLDVFEDEPAVHPELLGRHDVVLTPHIGASTVENFDNTAITAMANIDNVLSGKDPLTKVN</sequence>
<organism evidence="1 2">
    <name type="scientific">[Candida] jaroonii</name>
    <dbReference type="NCBI Taxonomy" id="467808"/>
    <lineage>
        <taxon>Eukaryota</taxon>
        <taxon>Fungi</taxon>
        <taxon>Dikarya</taxon>
        <taxon>Ascomycota</taxon>
        <taxon>Saccharomycotina</taxon>
        <taxon>Pichiomycetes</taxon>
        <taxon>Debaryomycetaceae</taxon>
        <taxon>Yamadazyma</taxon>
    </lineage>
</organism>
<protein>
    <submittedName>
        <fullName evidence="1">2-hydroxyacid dehydrogenase</fullName>
    </submittedName>
</protein>
<dbReference type="EMBL" id="CALSDN010000003">
    <property type="protein sequence ID" value="CAH6720036.1"/>
    <property type="molecule type" value="Genomic_DNA"/>
</dbReference>
<dbReference type="Proteomes" id="UP001152531">
    <property type="component" value="Unassembled WGS sequence"/>
</dbReference>